<dbReference type="Proteomes" id="UP000729402">
    <property type="component" value="Unassembled WGS sequence"/>
</dbReference>
<accession>A0A8J5S4U8</accession>
<feature type="compositionally biased region" description="Low complexity" evidence="1">
    <location>
        <begin position="38"/>
        <end position="56"/>
    </location>
</feature>
<reference evidence="2" key="2">
    <citation type="submission" date="2021-02" db="EMBL/GenBank/DDBJ databases">
        <authorList>
            <person name="Kimball J.A."/>
            <person name="Haas M.W."/>
            <person name="Macchietto M."/>
            <person name="Kono T."/>
            <person name="Duquette J."/>
            <person name="Shao M."/>
        </authorList>
    </citation>
    <scope>NUCLEOTIDE SEQUENCE</scope>
    <source>
        <tissue evidence="2">Fresh leaf tissue</tissue>
    </source>
</reference>
<reference evidence="2" key="1">
    <citation type="journal article" date="2021" name="bioRxiv">
        <title>Whole Genome Assembly and Annotation of Northern Wild Rice, Zizania palustris L., Supports a Whole Genome Duplication in the Zizania Genus.</title>
        <authorList>
            <person name="Haas M."/>
            <person name="Kono T."/>
            <person name="Macchietto M."/>
            <person name="Millas R."/>
            <person name="McGilp L."/>
            <person name="Shao M."/>
            <person name="Duquette J."/>
            <person name="Hirsch C.N."/>
            <person name="Kimball J."/>
        </authorList>
    </citation>
    <scope>NUCLEOTIDE SEQUENCE</scope>
    <source>
        <tissue evidence="2">Fresh leaf tissue</tissue>
    </source>
</reference>
<evidence type="ECO:0000256" key="1">
    <source>
        <dbReference type="SAM" id="MobiDB-lite"/>
    </source>
</evidence>
<evidence type="ECO:0000313" key="2">
    <source>
        <dbReference type="EMBL" id="KAG8050046.1"/>
    </source>
</evidence>
<keyword evidence="3" id="KW-1185">Reference proteome</keyword>
<feature type="compositionally biased region" description="Basic residues" evidence="1">
    <location>
        <begin position="7"/>
        <end position="20"/>
    </location>
</feature>
<evidence type="ECO:0000313" key="3">
    <source>
        <dbReference type="Proteomes" id="UP000729402"/>
    </source>
</evidence>
<feature type="region of interest" description="Disordered" evidence="1">
    <location>
        <begin position="1"/>
        <end position="56"/>
    </location>
</feature>
<feature type="compositionally biased region" description="Basic and acidic residues" evidence="1">
    <location>
        <begin position="163"/>
        <end position="172"/>
    </location>
</feature>
<sequence>MGGRLTPRTRRAYARARHAPPRLPHPLPCSARTPPRPVASHAPSPIAPSLAPALRPAPRLPCQPALVPVARRLSYRPFTCRMGLEPSRWEAVRGGEGARAMHELRSLTGATTTQGGRQMYVQDLDLNKEPSPDPDQTPAGAISGLTAPSSSDVLPAVAVDEAANEKDAKGSDDVQMTTGKGNSQPPPPPVSAPEETITSSSTTTQLPDVAVHAPLGTRATAQRIVASIVASRRVESKERDEKHG</sequence>
<organism evidence="2 3">
    <name type="scientific">Zizania palustris</name>
    <name type="common">Northern wild rice</name>
    <dbReference type="NCBI Taxonomy" id="103762"/>
    <lineage>
        <taxon>Eukaryota</taxon>
        <taxon>Viridiplantae</taxon>
        <taxon>Streptophyta</taxon>
        <taxon>Embryophyta</taxon>
        <taxon>Tracheophyta</taxon>
        <taxon>Spermatophyta</taxon>
        <taxon>Magnoliopsida</taxon>
        <taxon>Liliopsida</taxon>
        <taxon>Poales</taxon>
        <taxon>Poaceae</taxon>
        <taxon>BOP clade</taxon>
        <taxon>Oryzoideae</taxon>
        <taxon>Oryzeae</taxon>
        <taxon>Zizaniinae</taxon>
        <taxon>Zizania</taxon>
    </lineage>
</organism>
<dbReference type="EMBL" id="JAAALK010000289">
    <property type="protein sequence ID" value="KAG8050046.1"/>
    <property type="molecule type" value="Genomic_DNA"/>
</dbReference>
<feature type="compositionally biased region" description="Polar residues" evidence="1">
    <location>
        <begin position="174"/>
        <end position="183"/>
    </location>
</feature>
<protein>
    <submittedName>
        <fullName evidence="2">Uncharacterized protein</fullName>
    </submittedName>
</protein>
<feature type="region of interest" description="Disordered" evidence="1">
    <location>
        <begin position="161"/>
        <end position="220"/>
    </location>
</feature>
<proteinExistence type="predicted"/>
<feature type="region of interest" description="Disordered" evidence="1">
    <location>
        <begin position="125"/>
        <end position="149"/>
    </location>
</feature>
<comment type="caution">
    <text evidence="2">The sequence shown here is derived from an EMBL/GenBank/DDBJ whole genome shotgun (WGS) entry which is preliminary data.</text>
</comment>
<name>A0A8J5S4U8_ZIZPA</name>
<dbReference type="AlphaFoldDB" id="A0A8J5S4U8"/>
<gene>
    <name evidence="2" type="ORF">GUJ93_ZPchr0009g1784</name>
</gene>